<evidence type="ECO:0000313" key="2">
    <source>
        <dbReference type="Proteomes" id="UP000030635"/>
    </source>
</evidence>
<gene>
    <name evidence="1" type="ORF">U729_2582</name>
</gene>
<sequence>MTKEQLLMQLRDLHYNLKNFESVESTEDDVQALEMAIRELEGAVG</sequence>
<organism evidence="1 2">
    <name type="scientific">Clostridium baratii str. Sullivan</name>
    <dbReference type="NCBI Taxonomy" id="1415775"/>
    <lineage>
        <taxon>Bacteria</taxon>
        <taxon>Bacillati</taxon>
        <taxon>Bacillota</taxon>
        <taxon>Clostridia</taxon>
        <taxon>Eubacteriales</taxon>
        <taxon>Clostridiaceae</taxon>
        <taxon>Clostridium</taxon>
    </lineage>
</organism>
<dbReference type="Proteomes" id="UP000030635">
    <property type="component" value="Chromosome"/>
</dbReference>
<keyword evidence="2" id="KW-1185">Reference proteome</keyword>
<dbReference type="RefSeq" id="WP_158380621.1">
    <property type="nucleotide sequence ID" value="NZ_CP006905.1"/>
</dbReference>
<accession>A0A0A7FVY2</accession>
<protein>
    <submittedName>
        <fullName evidence="1">Uncharacterized protein</fullName>
    </submittedName>
</protein>
<dbReference type="AlphaFoldDB" id="A0A0A7FVY2"/>
<dbReference type="STRING" id="1561.NPD11_450"/>
<name>A0A0A7FVY2_9CLOT</name>
<proteinExistence type="predicted"/>
<dbReference type="KEGG" id="cbv:U729_2582"/>
<dbReference type="EMBL" id="CP006905">
    <property type="protein sequence ID" value="AIY83757.1"/>
    <property type="molecule type" value="Genomic_DNA"/>
</dbReference>
<dbReference type="OrthoDB" id="9979252at2"/>
<dbReference type="HOGENOM" id="CLU_3197929_0_0_9"/>
<reference evidence="1 2" key="1">
    <citation type="journal article" date="2015" name="Infect. Genet. Evol.">
        <title>Genomic sequences of six botulinum neurotoxin-producing strains representing three clostridial species illustrate the mobility and diversity of botulinum neurotoxin genes.</title>
        <authorList>
            <person name="Smith T.J."/>
            <person name="Hill K.K."/>
            <person name="Xie G."/>
            <person name="Foley B.T."/>
            <person name="Williamson C.H."/>
            <person name="Foster J.T."/>
            <person name="Johnson S.L."/>
            <person name="Chertkov O."/>
            <person name="Teshima H."/>
            <person name="Gibbons H.S."/>
            <person name="Johnsky L.A."/>
            <person name="Karavis M.A."/>
            <person name="Smith L.A."/>
        </authorList>
    </citation>
    <scope>NUCLEOTIDE SEQUENCE [LARGE SCALE GENOMIC DNA]</scope>
    <source>
        <strain evidence="1">Sullivan</strain>
    </source>
</reference>
<evidence type="ECO:0000313" key="1">
    <source>
        <dbReference type="EMBL" id="AIY83757.1"/>
    </source>
</evidence>